<dbReference type="PANTHER" id="PTHR42708">
    <property type="entry name" value="ATP/GTP-BINDING PROTEIN-RELATED"/>
    <property type="match status" value="1"/>
</dbReference>
<dbReference type="PANTHER" id="PTHR42708:SF1">
    <property type="entry name" value="GLIDING MOTILITY PROTEIN MGLA"/>
    <property type="match status" value="1"/>
</dbReference>
<name>A0ABT0R0J3_9MICO</name>
<evidence type="ECO:0000256" key="1">
    <source>
        <dbReference type="SAM" id="MobiDB-lite"/>
    </source>
</evidence>
<comment type="caution">
    <text evidence="2">The sequence shown here is derived from an EMBL/GenBank/DDBJ whole genome shotgun (WGS) entry which is preliminary data.</text>
</comment>
<dbReference type="EMBL" id="JAKNCJ010000003">
    <property type="protein sequence ID" value="MCL6423386.1"/>
    <property type="molecule type" value="Genomic_DNA"/>
</dbReference>
<organism evidence="2 3">
    <name type="scientific">Brachybacterium equifaecis</name>
    <dbReference type="NCBI Taxonomy" id="2910770"/>
    <lineage>
        <taxon>Bacteria</taxon>
        <taxon>Bacillati</taxon>
        <taxon>Actinomycetota</taxon>
        <taxon>Actinomycetes</taxon>
        <taxon>Micrococcales</taxon>
        <taxon>Dermabacteraceae</taxon>
        <taxon>Brachybacterium</taxon>
    </lineage>
</organism>
<dbReference type="Gene3D" id="3.40.50.300">
    <property type="entry name" value="P-loop containing nucleotide triphosphate hydrolases"/>
    <property type="match status" value="1"/>
</dbReference>
<dbReference type="RefSeq" id="WP_249737465.1">
    <property type="nucleotide sequence ID" value="NZ_JAKNCJ010000003.1"/>
</dbReference>
<dbReference type="Proteomes" id="UP001203761">
    <property type="component" value="Unassembled WGS sequence"/>
</dbReference>
<feature type="region of interest" description="Disordered" evidence="1">
    <location>
        <begin position="1"/>
        <end position="35"/>
    </location>
</feature>
<keyword evidence="3" id="KW-1185">Reference proteome</keyword>
<dbReference type="InterPro" id="IPR027417">
    <property type="entry name" value="P-loop_NTPase"/>
</dbReference>
<proteinExistence type="predicted"/>
<accession>A0ABT0R0J3</accession>
<sequence>MPPSDPAPRSGEAAPGATPPIGTRGRRAQRNLGSTTSFRVVMAGPVGVGKTTAVRTLSGIETIETEVPLTLGAETASLPDSKTTTTVGLDYGVWKPTEEISVALIGTPGQERFAEARASFNAPWTRALLWLYGDSPTLATDAESWIGSMGPKSLPRLAIALTRTADGGASGAAALRPVLERFGAGGQPVLAADPRDRDSVIRVVSAALDLPEVAA</sequence>
<gene>
    <name evidence="2" type="ORF">Bequi_08300</name>
</gene>
<evidence type="ECO:0008006" key="4">
    <source>
        <dbReference type="Google" id="ProtNLM"/>
    </source>
</evidence>
<protein>
    <recommendedName>
        <fullName evidence="4">GTP-binding protein</fullName>
    </recommendedName>
</protein>
<dbReference type="CDD" id="cd00882">
    <property type="entry name" value="Ras_like_GTPase"/>
    <property type="match status" value="1"/>
</dbReference>
<dbReference type="InterPro" id="IPR052705">
    <property type="entry name" value="Gliding_Motility_GTPase"/>
</dbReference>
<evidence type="ECO:0000313" key="2">
    <source>
        <dbReference type="EMBL" id="MCL6423386.1"/>
    </source>
</evidence>
<dbReference type="SUPFAM" id="SSF52540">
    <property type="entry name" value="P-loop containing nucleoside triphosphate hydrolases"/>
    <property type="match status" value="1"/>
</dbReference>
<evidence type="ECO:0000313" key="3">
    <source>
        <dbReference type="Proteomes" id="UP001203761"/>
    </source>
</evidence>
<reference evidence="2" key="1">
    <citation type="submission" date="2022-02" db="EMBL/GenBank/DDBJ databases">
        <authorList>
            <person name="Lee M."/>
            <person name="Kim S.-J."/>
            <person name="Jung M.-Y."/>
        </authorList>
    </citation>
    <scope>NUCLEOTIDE SEQUENCE</scope>
    <source>
        <strain evidence="2">JHP9</strain>
    </source>
</reference>